<dbReference type="InterPro" id="IPR042100">
    <property type="entry name" value="Bug_dom1"/>
</dbReference>
<keyword evidence="2" id="KW-0732">Signal</keyword>
<dbReference type="Pfam" id="PF03401">
    <property type="entry name" value="TctC"/>
    <property type="match status" value="1"/>
</dbReference>
<reference evidence="3 4" key="1">
    <citation type="submission" date="2017-05" db="EMBL/GenBank/DDBJ databases">
        <title>Complete and WGS of Bordetella genogroups.</title>
        <authorList>
            <person name="Spilker T."/>
            <person name="LiPuma J."/>
        </authorList>
    </citation>
    <scope>NUCLEOTIDE SEQUENCE [LARGE SCALE GENOMIC DNA]</scope>
    <source>
        <strain evidence="3 4">AU9919</strain>
    </source>
</reference>
<dbReference type="CDD" id="cd07012">
    <property type="entry name" value="PBP2_Bug_TTT"/>
    <property type="match status" value="1"/>
</dbReference>
<evidence type="ECO:0000313" key="3">
    <source>
        <dbReference type="EMBL" id="OZI52978.1"/>
    </source>
</evidence>
<proteinExistence type="inferred from homology"/>
<organism evidence="3 4">
    <name type="scientific">Bordetella genomosp. 4</name>
    <dbReference type="NCBI Taxonomy" id="463044"/>
    <lineage>
        <taxon>Bacteria</taxon>
        <taxon>Pseudomonadati</taxon>
        <taxon>Pseudomonadota</taxon>
        <taxon>Betaproteobacteria</taxon>
        <taxon>Burkholderiales</taxon>
        <taxon>Alcaligenaceae</taxon>
        <taxon>Bordetella</taxon>
    </lineage>
</organism>
<protein>
    <submittedName>
        <fullName evidence="3">ABC transporter substrate-binding protein</fullName>
    </submittedName>
</protein>
<dbReference type="PANTHER" id="PTHR42928:SF5">
    <property type="entry name" value="BLR1237 PROTEIN"/>
    <property type="match status" value="1"/>
</dbReference>
<dbReference type="Gene3D" id="3.40.190.150">
    <property type="entry name" value="Bordetella uptake gene, domain 1"/>
    <property type="match status" value="1"/>
</dbReference>
<gene>
    <name evidence="3" type="ORF">CAL20_20180</name>
</gene>
<dbReference type="PANTHER" id="PTHR42928">
    <property type="entry name" value="TRICARBOXYLATE-BINDING PROTEIN"/>
    <property type="match status" value="1"/>
</dbReference>
<name>A0A261TTI0_9BORD</name>
<evidence type="ECO:0000313" key="4">
    <source>
        <dbReference type="Proteomes" id="UP000216885"/>
    </source>
</evidence>
<dbReference type="RefSeq" id="WP_094838783.1">
    <property type="nucleotide sequence ID" value="NZ_NEVQ01000020.1"/>
</dbReference>
<dbReference type="Proteomes" id="UP000216885">
    <property type="component" value="Unassembled WGS sequence"/>
</dbReference>
<keyword evidence="4" id="KW-1185">Reference proteome</keyword>
<dbReference type="InterPro" id="IPR019546">
    <property type="entry name" value="TAT_signal_bac_arc"/>
</dbReference>
<dbReference type="AlphaFoldDB" id="A0A261TTI0"/>
<dbReference type="PIRSF" id="PIRSF017082">
    <property type="entry name" value="YflP"/>
    <property type="match status" value="1"/>
</dbReference>
<sequence length="335" mass="35016">MTIFKSRRDFLIACGSIAGAAGLGLGPSAVFAQDSKWPAKPIRIVVPFPAGSITDAMARLLADDLSKTLGQPVIVENKGGANGSIGAAEVARSAPDGYTLLATNSSSITVNPLVYKNSPYKSTDFSPIALVLDAPFIVNVNADWAKKHSINSLKDLTAFAKSHPSELTYGSGGMGNLAHLAYAMLSNEVGFKATHVPYKAGSQASTAAMSGEVNTLFDTLTSIPQVKAGKLKALAVTSPQPLAQLPDVPTIAEAGFPNIAVTFWLGLLAPAKTSPEIIEKLYEQAKHAMSVPAANKALSAQGTIAMVGPSDFAKRIANETKQLAEVVKRENITLD</sequence>
<accession>A0A261TTI0</accession>
<dbReference type="Gene3D" id="3.40.190.10">
    <property type="entry name" value="Periplasmic binding protein-like II"/>
    <property type="match status" value="1"/>
</dbReference>
<evidence type="ECO:0000256" key="2">
    <source>
        <dbReference type="SAM" id="SignalP"/>
    </source>
</evidence>
<evidence type="ECO:0000256" key="1">
    <source>
        <dbReference type="ARBA" id="ARBA00006987"/>
    </source>
</evidence>
<dbReference type="EMBL" id="NEVQ01000020">
    <property type="protein sequence ID" value="OZI52978.1"/>
    <property type="molecule type" value="Genomic_DNA"/>
</dbReference>
<dbReference type="InterPro" id="IPR006311">
    <property type="entry name" value="TAT_signal"/>
</dbReference>
<feature type="chain" id="PRO_5013170330" evidence="2">
    <location>
        <begin position="33"/>
        <end position="335"/>
    </location>
</feature>
<comment type="similarity">
    <text evidence="1">Belongs to the UPF0065 (bug) family.</text>
</comment>
<dbReference type="InterPro" id="IPR005064">
    <property type="entry name" value="BUG"/>
</dbReference>
<feature type="signal peptide" evidence="2">
    <location>
        <begin position="1"/>
        <end position="32"/>
    </location>
</feature>
<dbReference type="PROSITE" id="PS51318">
    <property type="entry name" value="TAT"/>
    <property type="match status" value="1"/>
</dbReference>
<dbReference type="NCBIfam" id="TIGR01409">
    <property type="entry name" value="TAT_signal_seq"/>
    <property type="match status" value="1"/>
</dbReference>
<comment type="caution">
    <text evidence="3">The sequence shown here is derived from an EMBL/GenBank/DDBJ whole genome shotgun (WGS) entry which is preliminary data.</text>
</comment>